<protein>
    <submittedName>
        <fullName evidence="1">Uncharacterized protein</fullName>
    </submittedName>
</protein>
<reference evidence="1 2" key="1">
    <citation type="journal article" date="2018" name="Front. Plant Sci.">
        <title>Red Clover (Trifolium pratense) and Zigzag Clover (T. medium) - A Picture of Genomic Similarities and Differences.</title>
        <authorList>
            <person name="Dluhosova J."/>
            <person name="Istvanek J."/>
            <person name="Nedelnik J."/>
            <person name="Repkova J."/>
        </authorList>
    </citation>
    <scope>NUCLEOTIDE SEQUENCE [LARGE SCALE GENOMIC DNA]</scope>
    <source>
        <strain evidence="2">cv. 10/8</strain>
        <tissue evidence="1">Leaf</tissue>
    </source>
</reference>
<proteinExistence type="predicted"/>
<accession>A0A392SX87</accession>
<name>A0A392SX87_9FABA</name>
<dbReference type="AlphaFoldDB" id="A0A392SX87"/>
<comment type="caution">
    <text evidence="1">The sequence shown here is derived from an EMBL/GenBank/DDBJ whole genome shotgun (WGS) entry which is preliminary data.</text>
</comment>
<evidence type="ECO:0000313" key="1">
    <source>
        <dbReference type="EMBL" id="MCI53471.1"/>
    </source>
</evidence>
<organism evidence="1 2">
    <name type="scientific">Trifolium medium</name>
    <dbReference type="NCBI Taxonomy" id="97028"/>
    <lineage>
        <taxon>Eukaryota</taxon>
        <taxon>Viridiplantae</taxon>
        <taxon>Streptophyta</taxon>
        <taxon>Embryophyta</taxon>
        <taxon>Tracheophyta</taxon>
        <taxon>Spermatophyta</taxon>
        <taxon>Magnoliopsida</taxon>
        <taxon>eudicotyledons</taxon>
        <taxon>Gunneridae</taxon>
        <taxon>Pentapetalae</taxon>
        <taxon>rosids</taxon>
        <taxon>fabids</taxon>
        <taxon>Fabales</taxon>
        <taxon>Fabaceae</taxon>
        <taxon>Papilionoideae</taxon>
        <taxon>50 kb inversion clade</taxon>
        <taxon>NPAAA clade</taxon>
        <taxon>Hologalegina</taxon>
        <taxon>IRL clade</taxon>
        <taxon>Trifolieae</taxon>
        <taxon>Trifolium</taxon>
    </lineage>
</organism>
<dbReference type="Proteomes" id="UP000265520">
    <property type="component" value="Unassembled WGS sequence"/>
</dbReference>
<dbReference type="EMBL" id="LXQA010463704">
    <property type="protein sequence ID" value="MCI53471.1"/>
    <property type="molecule type" value="Genomic_DNA"/>
</dbReference>
<evidence type="ECO:0000313" key="2">
    <source>
        <dbReference type="Proteomes" id="UP000265520"/>
    </source>
</evidence>
<feature type="non-terminal residue" evidence="1">
    <location>
        <position position="1"/>
    </location>
</feature>
<keyword evidence="2" id="KW-1185">Reference proteome</keyword>
<sequence length="70" mass="7514">TFAARARAPMWLPHSPSCISVRTFFASSGLKHSNIGVENPILYSLSVTTVYLDATRLSLAASSLFLGNLS</sequence>